<feature type="compositionally biased region" description="Polar residues" evidence="1">
    <location>
        <begin position="193"/>
        <end position="211"/>
    </location>
</feature>
<dbReference type="InterPro" id="IPR004827">
    <property type="entry name" value="bZIP"/>
</dbReference>
<evidence type="ECO:0000256" key="1">
    <source>
        <dbReference type="SAM" id="MobiDB-lite"/>
    </source>
</evidence>
<dbReference type="PANTHER" id="PTHR38116:SF9">
    <property type="entry name" value="BZIP DOMAIN-CONTAINING PROTEIN"/>
    <property type="match status" value="1"/>
</dbReference>
<accession>A0A409WFR8</accession>
<dbReference type="InParanoid" id="A0A409WFR8"/>
<protein>
    <recommendedName>
        <fullName evidence="2">BZIP domain-containing protein</fullName>
    </recommendedName>
</protein>
<evidence type="ECO:0000259" key="2">
    <source>
        <dbReference type="PROSITE" id="PS00036"/>
    </source>
</evidence>
<dbReference type="PROSITE" id="PS00036">
    <property type="entry name" value="BZIP_BASIC"/>
    <property type="match status" value="1"/>
</dbReference>
<dbReference type="OrthoDB" id="2245989at2759"/>
<feature type="region of interest" description="Disordered" evidence="1">
    <location>
        <begin position="149"/>
        <end position="217"/>
    </location>
</feature>
<dbReference type="Pfam" id="PF00170">
    <property type="entry name" value="bZIP_1"/>
    <property type="match status" value="1"/>
</dbReference>
<keyword evidence="4" id="KW-1185">Reference proteome</keyword>
<proteinExistence type="predicted"/>
<dbReference type="Proteomes" id="UP000283269">
    <property type="component" value="Unassembled WGS sequence"/>
</dbReference>
<dbReference type="InterPro" id="IPR046347">
    <property type="entry name" value="bZIP_sf"/>
</dbReference>
<dbReference type="CDD" id="cd14688">
    <property type="entry name" value="bZIP_YAP"/>
    <property type="match status" value="1"/>
</dbReference>
<feature type="compositionally biased region" description="Polar residues" evidence="1">
    <location>
        <begin position="262"/>
        <end position="271"/>
    </location>
</feature>
<feature type="compositionally biased region" description="Basic and acidic residues" evidence="1">
    <location>
        <begin position="1"/>
        <end position="10"/>
    </location>
</feature>
<comment type="caution">
    <text evidence="3">The sequence shown here is derived from an EMBL/GenBank/DDBJ whole genome shotgun (WGS) entry which is preliminary data.</text>
</comment>
<dbReference type="SMART" id="SM00338">
    <property type="entry name" value="BRLZ"/>
    <property type="match status" value="1"/>
</dbReference>
<dbReference type="EMBL" id="NHYD01003440">
    <property type="protein sequence ID" value="PPQ77321.1"/>
    <property type="molecule type" value="Genomic_DNA"/>
</dbReference>
<feature type="compositionally biased region" description="Polar residues" evidence="1">
    <location>
        <begin position="278"/>
        <end position="308"/>
    </location>
</feature>
<feature type="compositionally biased region" description="Polar residues" evidence="1">
    <location>
        <begin position="158"/>
        <end position="178"/>
    </location>
</feature>
<gene>
    <name evidence="3" type="ORF">CVT25_010903</name>
</gene>
<feature type="compositionally biased region" description="Low complexity" evidence="1">
    <location>
        <begin position="244"/>
        <end position="260"/>
    </location>
</feature>
<sequence>MPEESRERSISGDIEESDFDSHTGDNNPPGKPGRKKNPNSQAARRDQNRIAQREFRLRKQQRIRDLEARVEILSGGENEALGEMKNMLKDLMAENQTLRNLLRSLASFIGEGAGGLLPKLGWDLGDFNDFVNKSETDTAWEGYHKRKKAGLVTDHSENSGLSMNQLGKRSSESDQGNARSKKSRNDSNDLDKLNSSNGFSMLVPMSNSPLPSASIYPATQRPQERNGIFSELLRGSNGSPMFVPSPAGGSSSQYPSSGGSNLEGNYSSSYNMPGVNINMDQNISSSPFDSPSTAPVSQQRLQQTGDSGTTDDIEPDDDPKKNEAYKLIHYHLENYKRNSSYCLPASLRPTIIQSIVDRVLHPELRDRMILLRQQFELVDCLVDHRRSVIIHGDDVLAHNNWELGESFIRKYSFLIDTPVLKITNRWRRERGEPELVLPESNDH</sequence>
<feature type="region of interest" description="Disordered" evidence="1">
    <location>
        <begin position="231"/>
        <end position="320"/>
    </location>
</feature>
<feature type="domain" description="BZIP" evidence="2">
    <location>
        <begin position="44"/>
        <end position="58"/>
    </location>
</feature>
<feature type="compositionally biased region" description="Basic and acidic residues" evidence="1">
    <location>
        <begin position="183"/>
        <end position="192"/>
    </location>
</feature>
<reference evidence="3 4" key="1">
    <citation type="journal article" date="2018" name="Evol. Lett.">
        <title>Horizontal gene cluster transfer increased hallucinogenic mushroom diversity.</title>
        <authorList>
            <person name="Reynolds H.T."/>
            <person name="Vijayakumar V."/>
            <person name="Gluck-Thaler E."/>
            <person name="Korotkin H.B."/>
            <person name="Matheny P.B."/>
            <person name="Slot J.C."/>
        </authorList>
    </citation>
    <scope>NUCLEOTIDE SEQUENCE [LARGE SCALE GENOMIC DNA]</scope>
    <source>
        <strain evidence="3 4">2631</strain>
    </source>
</reference>
<dbReference type="AlphaFoldDB" id="A0A409WFR8"/>
<dbReference type="Gene3D" id="1.20.5.170">
    <property type="match status" value="1"/>
</dbReference>
<name>A0A409WFR8_PSICY</name>
<dbReference type="PANTHER" id="PTHR38116">
    <property type="entry name" value="CHROMOSOME 7, WHOLE GENOME SHOTGUN SEQUENCE"/>
    <property type="match status" value="1"/>
</dbReference>
<organism evidence="3 4">
    <name type="scientific">Psilocybe cyanescens</name>
    <dbReference type="NCBI Taxonomy" id="93625"/>
    <lineage>
        <taxon>Eukaryota</taxon>
        <taxon>Fungi</taxon>
        <taxon>Dikarya</taxon>
        <taxon>Basidiomycota</taxon>
        <taxon>Agaricomycotina</taxon>
        <taxon>Agaricomycetes</taxon>
        <taxon>Agaricomycetidae</taxon>
        <taxon>Agaricales</taxon>
        <taxon>Agaricineae</taxon>
        <taxon>Strophariaceae</taxon>
        <taxon>Psilocybe</taxon>
    </lineage>
</organism>
<dbReference type="SUPFAM" id="SSF57959">
    <property type="entry name" value="Leucine zipper domain"/>
    <property type="match status" value="1"/>
</dbReference>
<feature type="region of interest" description="Disordered" evidence="1">
    <location>
        <begin position="1"/>
        <end position="50"/>
    </location>
</feature>
<evidence type="ECO:0000313" key="3">
    <source>
        <dbReference type="EMBL" id="PPQ77321.1"/>
    </source>
</evidence>
<dbReference type="STRING" id="93625.A0A409WFR8"/>
<evidence type="ECO:0000313" key="4">
    <source>
        <dbReference type="Proteomes" id="UP000283269"/>
    </source>
</evidence>
<dbReference type="GO" id="GO:0003700">
    <property type="term" value="F:DNA-binding transcription factor activity"/>
    <property type="evidence" value="ECO:0007669"/>
    <property type="project" value="InterPro"/>
</dbReference>